<dbReference type="EMBL" id="FRBN01000012">
    <property type="protein sequence ID" value="SHL38119.1"/>
    <property type="molecule type" value="Genomic_DNA"/>
</dbReference>
<reference evidence="3" key="1">
    <citation type="submission" date="2016-11" db="EMBL/GenBank/DDBJ databases">
        <authorList>
            <person name="Varghese N."/>
            <person name="Submissions S."/>
        </authorList>
    </citation>
    <scope>NUCLEOTIDE SEQUENCE [LARGE SCALE GENOMIC DNA]</scope>
    <source>
        <strain evidence="3">DSM 29327</strain>
    </source>
</reference>
<dbReference type="Proteomes" id="UP000184191">
    <property type="component" value="Unassembled WGS sequence"/>
</dbReference>
<feature type="transmembrane region" description="Helical" evidence="1">
    <location>
        <begin position="27"/>
        <end position="50"/>
    </location>
</feature>
<gene>
    <name evidence="2" type="ORF">SAMN05444414_11269</name>
</gene>
<organism evidence="2 3">
    <name type="scientific">Roseovarius marisflavi</name>
    <dbReference type="NCBI Taxonomy" id="1054996"/>
    <lineage>
        <taxon>Bacteria</taxon>
        <taxon>Pseudomonadati</taxon>
        <taxon>Pseudomonadota</taxon>
        <taxon>Alphaproteobacteria</taxon>
        <taxon>Rhodobacterales</taxon>
        <taxon>Roseobacteraceae</taxon>
        <taxon>Roseovarius</taxon>
    </lineage>
</organism>
<sequence length="87" mass="9079">MGLERAVAPAAVAVSVASPKTRIAEKMIMVMTTLVVMTTAMLMTTGMIMVMEMITPAAAKAKAPSTKAAATLTHLSPDMVGPWKTES</sequence>
<proteinExistence type="predicted"/>
<evidence type="ECO:0000256" key="1">
    <source>
        <dbReference type="SAM" id="Phobius"/>
    </source>
</evidence>
<keyword evidence="1" id="KW-0472">Membrane</keyword>
<evidence type="ECO:0000313" key="3">
    <source>
        <dbReference type="Proteomes" id="UP000184191"/>
    </source>
</evidence>
<keyword evidence="3" id="KW-1185">Reference proteome</keyword>
<keyword evidence="1" id="KW-1133">Transmembrane helix</keyword>
<evidence type="ECO:0000313" key="2">
    <source>
        <dbReference type="EMBL" id="SHL38119.1"/>
    </source>
</evidence>
<name>A0A1M7A686_9RHOB</name>
<protein>
    <submittedName>
        <fullName evidence="2">Uncharacterized protein</fullName>
    </submittedName>
</protein>
<keyword evidence="1" id="KW-0812">Transmembrane</keyword>
<dbReference type="AlphaFoldDB" id="A0A1M7A686"/>
<accession>A0A1M7A686</accession>